<evidence type="ECO:0000259" key="1">
    <source>
        <dbReference type="Pfam" id="PF25958"/>
    </source>
</evidence>
<dbReference type="Pfam" id="PF25958">
    <property type="entry name" value="DUF7995"/>
    <property type="match status" value="1"/>
</dbReference>
<dbReference type="OrthoDB" id="254701at2157"/>
<name>A0A1H0C3L3_9EURY</name>
<gene>
    <name evidence="2" type="ORF">SAMN05192554_1564</name>
</gene>
<reference evidence="2 3" key="1">
    <citation type="submission" date="2016-10" db="EMBL/GenBank/DDBJ databases">
        <authorList>
            <person name="de Groot N.N."/>
        </authorList>
    </citation>
    <scope>NUCLEOTIDE SEQUENCE [LARGE SCALE GENOMIC DNA]</scope>
    <source>
        <strain evidence="3">EB21,IBRC-M 10013,KCTC 4048</strain>
    </source>
</reference>
<dbReference type="AlphaFoldDB" id="A0A1H0C3L3"/>
<keyword evidence="3" id="KW-1185">Reference proteome</keyword>
<proteinExistence type="predicted"/>
<dbReference type="InterPro" id="IPR058308">
    <property type="entry name" value="DUF7995"/>
</dbReference>
<accession>A0A1H0C3L3</accession>
<evidence type="ECO:0000313" key="3">
    <source>
        <dbReference type="Proteomes" id="UP000199370"/>
    </source>
</evidence>
<dbReference type="RefSeq" id="WP_089736660.1">
    <property type="nucleotide sequence ID" value="NZ_FNIA01000056.1"/>
</dbReference>
<sequence>MHQIIYALVEAESEEDALEQATVTFDRLVGARLDEQPVFDYYVTFDDEDATVAGKARWGEQPVAARVDSHEGARLLKRGWDATVAEFERNLEKVDNALDEMTVEELMHDKALVRHACNNIGSFRGHSLFLYDGHANGIRNRSHLDRVLDSSESLWIVPADVHY</sequence>
<dbReference type="Proteomes" id="UP000199370">
    <property type="component" value="Unassembled WGS sequence"/>
</dbReference>
<organism evidence="2 3">
    <name type="scientific">Haloarchaeobius iranensis</name>
    <dbReference type="NCBI Taxonomy" id="996166"/>
    <lineage>
        <taxon>Archaea</taxon>
        <taxon>Methanobacteriati</taxon>
        <taxon>Methanobacteriota</taxon>
        <taxon>Stenosarchaea group</taxon>
        <taxon>Halobacteria</taxon>
        <taxon>Halobacteriales</taxon>
        <taxon>Halorubellaceae</taxon>
        <taxon>Haloarchaeobius</taxon>
    </lineage>
</organism>
<dbReference type="EMBL" id="FNIA01000056">
    <property type="protein sequence ID" value="SDN52491.1"/>
    <property type="molecule type" value="Genomic_DNA"/>
</dbReference>
<protein>
    <recommendedName>
        <fullName evidence="1">DUF7995 domain-containing protein</fullName>
    </recommendedName>
</protein>
<evidence type="ECO:0000313" key="2">
    <source>
        <dbReference type="EMBL" id="SDN52491.1"/>
    </source>
</evidence>
<feature type="domain" description="DUF7995" evidence="1">
    <location>
        <begin position="1"/>
        <end position="163"/>
    </location>
</feature>